<name>A0ABR4P6A5_9HELO</name>
<accession>A0ABR4P6A5</accession>
<dbReference type="EMBL" id="JBFCZG010000008">
    <property type="protein sequence ID" value="KAL3418835.1"/>
    <property type="molecule type" value="Genomic_DNA"/>
</dbReference>
<feature type="domain" description="DUF1989" evidence="1">
    <location>
        <begin position="6"/>
        <end position="193"/>
    </location>
</feature>
<evidence type="ECO:0000259" key="1">
    <source>
        <dbReference type="Pfam" id="PF09347"/>
    </source>
</evidence>
<evidence type="ECO:0000313" key="3">
    <source>
        <dbReference type="Proteomes" id="UP001629113"/>
    </source>
</evidence>
<protein>
    <submittedName>
        <fullName evidence="2">Meiotic chromosome segregation protein</fullName>
    </submittedName>
</protein>
<dbReference type="PANTHER" id="PTHR31527">
    <property type="entry name" value="RE64534P"/>
    <property type="match status" value="1"/>
</dbReference>
<reference evidence="2 3" key="1">
    <citation type="submission" date="2024-06" db="EMBL/GenBank/DDBJ databases">
        <title>Complete genome of Phlyctema vagabunda strain 19-DSS-EL-015.</title>
        <authorList>
            <person name="Fiorenzani C."/>
        </authorList>
    </citation>
    <scope>NUCLEOTIDE SEQUENCE [LARGE SCALE GENOMIC DNA]</scope>
    <source>
        <strain evidence="2 3">19-DSS-EL-015</strain>
    </source>
</reference>
<dbReference type="Pfam" id="PF09347">
    <property type="entry name" value="DUF1989"/>
    <property type="match status" value="1"/>
</dbReference>
<dbReference type="InterPro" id="IPR018959">
    <property type="entry name" value="DUF1989"/>
</dbReference>
<sequence length="219" mass="23805">MSTITTIPARHGIAVALTAGQSIKVSNTHGTQVVDTWAFEVTSFPPSSSASPAYPSRITTQLSMQHTRASLNRTIPRVGDGLYNDRREQVLTLVADTTEGRHDTLIAACDTFRYVELGGGHEHRNCADNLVEGLLALGVTPPQFTPSPFNLFMNIPVHTDTQGSTQGNTTISFEPPTSKKGEYVVLKAERDLVVAFSACPQDILTINCHNPIDAHFEIF</sequence>
<proteinExistence type="predicted"/>
<dbReference type="Proteomes" id="UP001629113">
    <property type="component" value="Unassembled WGS sequence"/>
</dbReference>
<dbReference type="PANTHER" id="PTHR31527:SF0">
    <property type="entry name" value="RE64534P"/>
    <property type="match status" value="1"/>
</dbReference>
<evidence type="ECO:0000313" key="2">
    <source>
        <dbReference type="EMBL" id="KAL3418835.1"/>
    </source>
</evidence>
<gene>
    <name evidence="2" type="ORF">PVAG01_09056</name>
</gene>
<keyword evidence="3" id="KW-1185">Reference proteome</keyword>
<organism evidence="2 3">
    <name type="scientific">Phlyctema vagabunda</name>
    <dbReference type="NCBI Taxonomy" id="108571"/>
    <lineage>
        <taxon>Eukaryota</taxon>
        <taxon>Fungi</taxon>
        <taxon>Dikarya</taxon>
        <taxon>Ascomycota</taxon>
        <taxon>Pezizomycotina</taxon>
        <taxon>Leotiomycetes</taxon>
        <taxon>Helotiales</taxon>
        <taxon>Dermateaceae</taxon>
        <taxon>Phlyctema</taxon>
    </lineage>
</organism>
<comment type="caution">
    <text evidence="2">The sequence shown here is derived from an EMBL/GenBank/DDBJ whole genome shotgun (WGS) entry which is preliminary data.</text>
</comment>